<evidence type="ECO:0000313" key="2">
    <source>
        <dbReference type="EMBL" id="KIK55987.1"/>
    </source>
</evidence>
<dbReference type="OrthoDB" id="15189at2759"/>
<dbReference type="PROSITE" id="PS51767">
    <property type="entry name" value="PEPTIDASE_A1"/>
    <property type="match status" value="1"/>
</dbReference>
<reference evidence="2 3" key="1">
    <citation type="submission" date="2014-04" db="EMBL/GenBank/DDBJ databases">
        <title>Evolutionary Origins and Diversification of the Mycorrhizal Mutualists.</title>
        <authorList>
            <consortium name="DOE Joint Genome Institute"/>
            <consortium name="Mycorrhizal Genomics Consortium"/>
            <person name="Kohler A."/>
            <person name="Kuo A."/>
            <person name="Nagy L.G."/>
            <person name="Floudas D."/>
            <person name="Copeland A."/>
            <person name="Barry K.W."/>
            <person name="Cichocki N."/>
            <person name="Veneault-Fourrey C."/>
            <person name="LaButti K."/>
            <person name="Lindquist E.A."/>
            <person name="Lipzen A."/>
            <person name="Lundell T."/>
            <person name="Morin E."/>
            <person name="Murat C."/>
            <person name="Riley R."/>
            <person name="Ohm R."/>
            <person name="Sun H."/>
            <person name="Tunlid A."/>
            <person name="Henrissat B."/>
            <person name="Grigoriev I.V."/>
            <person name="Hibbett D.S."/>
            <person name="Martin F."/>
        </authorList>
    </citation>
    <scope>NUCLEOTIDE SEQUENCE [LARGE SCALE GENOMIC DNA]</scope>
    <source>
        <strain evidence="2 3">FD-317 M1</strain>
    </source>
</reference>
<sequence>MSSKSKCSTSAFSTSSEQSGIFEIKYTSINHSPPSPTSTSATSSSGPTLKVLLPQMNWFFLPSSSSELYLGGTTFNLDSGKVEYHDVNSSIAFWQITGASIASGGTSAISGFNTIIDSATTFMYRSPSAIQQFYKFVRGAQVFNSIEEFYRSP</sequence>
<evidence type="ECO:0000313" key="3">
    <source>
        <dbReference type="Proteomes" id="UP000053593"/>
    </source>
</evidence>
<protein>
    <recommendedName>
        <fullName evidence="1">Peptidase A1 domain-containing protein</fullName>
    </recommendedName>
</protein>
<name>A0A0D0CD70_9AGAR</name>
<evidence type="ECO:0000259" key="1">
    <source>
        <dbReference type="PROSITE" id="PS51767"/>
    </source>
</evidence>
<dbReference type="Pfam" id="PF00026">
    <property type="entry name" value="Asp"/>
    <property type="match status" value="1"/>
</dbReference>
<proteinExistence type="predicted"/>
<dbReference type="InterPro" id="IPR033121">
    <property type="entry name" value="PEPTIDASE_A1"/>
</dbReference>
<feature type="domain" description="Peptidase A1" evidence="1">
    <location>
        <begin position="1"/>
        <end position="153"/>
    </location>
</feature>
<dbReference type="SUPFAM" id="SSF50630">
    <property type="entry name" value="Acid proteases"/>
    <property type="match status" value="1"/>
</dbReference>
<organism evidence="2 3">
    <name type="scientific">Collybiopsis luxurians FD-317 M1</name>
    <dbReference type="NCBI Taxonomy" id="944289"/>
    <lineage>
        <taxon>Eukaryota</taxon>
        <taxon>Fungi</taxon>
        <taxon>Dikarya</taxon>
        <taxon>Basidiomycota</taxon>
        <taxon>Agaricomycotina</taxon>
        <taxon>Agaricomycetes</taxon>
        <taxon>Agaricomycetidae</taxon>
        <taxon>Agaricales</taxon>
        <taxon>Marasmiineae</taxon>
        <taxon>Omphalotaceae</taxon>
        <taxon>Collybiopsis</taxon>
        <taxon>Collybiopsis luxurians</taxon>
    </lineage>
</organism>
<accession>A0A0D0CD70</accession>
<dbReference type="Gene3D" id="2.40.70.10">
    <property type="entry name" value="Acid Proteases"/>
    <property type="match status" value="1"/>
</dbReference>
<dbReference type="EMBL" id="KN834801">
    <property type="protein sequence ID" value="KIK55987.1"/>
    <property type="molecule type" value="Genomic_DNA"/>
</dbReference>
<dbReference type="Proteomes" id="UP000053593">
    <property type="component" value="Unassembled WGS sequence"/>
</dbReference>
<dbReference type="HOGENOM" id="CLU_1713490_0_0_1"/>
<keyword evidence="3" id="KW-1185">Reference proteome</keyword>
<gene>
    <name evidence="2" type="ORF">GYMLUDRAFT_248205</name>
</gene>
<dbReference type="InterPro" id="IPR021109">
    <property type="entry name" value="Peptidase_aspartic_dom_sf"/>
</dbReference>
<dbReference type="AlphaFoldDB" id="A0A0D0CD70"/>